<keyword evidence="1" id="KW-0812">Transmembrane</keyword>
<proteinExistence type="predicted"/>
<keyword evidence="1" id="KW-0472">Membrane</keyword>
<dbReference type="AlphaFoldDB" id="A0A934RYN4"/>
<feature type="transmembrane region" description="Helical" evidence="1">
    <location>
        <begin position="94"/>
        <end position="116"/>
    </location>
</feature>
<accession>A0A934RYN4</accession>
<name>A0A934RYN4_9BACT</name>
<keyword evidence="1" id="KW-1133">Transmembrane helix</keyword>
<feature type="transmembrane region" description="Helical" evidence="1">
    <location>
        <begin position="54"/>
        <end position="74"/>
    </location>
</feature>
<dbReference type="EMBL" id="JAENIL010000016">
    <property type="protein sequence ID" value="MBK1877276.1"/>
    <property type="molecule type" value="Genomic_DNA"/>
</dbReference>
<reference evidence="2" key="1">
    <citation type="submission" date="2021-01" db="EMBL/GenBank/DDBJ databases">
        <title>Modified the classification status of verrucomicrobia.</title>
        <authorList>
            <person name="Feng X."/>
        </authorList>
    </citation>
    <scope>NUCLEOTIDE SEQUENCE</scope>
    <source>
        <strain evidence="2">KCTC 13126</strain>
    </source>
</reference>
<organism evidence="2 3">
    <name type="scientific">Pelagicoccus mobilis</name>
    <dbReference type="NCBI Taxonomy" id="415221"/>
    <lineage>
        <taxon>Bacteria</taxon>
        <taxon>Pseudomonadati</taxon>
        <taxon>Verrucomicrobiota</taxon>
        <taxon>Opitutia</taxon>
        <taxon>Puniceicoccales</taxon>
        <taxon>Pelagicoccaceae</taxon>
        <taxon>Pelagicoccus</taxon>
    </lineage>
</organism>
<protein>
    <submittedName>
        <fullName evidence="2">Uncharacterized protein</fullName>
    </submittedName>
</protein>
<dbReference type="RefSeq" id="WP_200355491.1">
    <property type="nucleotide sequence ID" value="NZ_JAENIL010000016.1"/>
</dbReference>
<feature type="transmembrane region" description="Helical" evidence="1">
    <location>
        <begin position="27"/>
        <end position="47"/>
    </location>
</feature>
<keyword evidence="3" id="KW-1185">Reference proteome</keyword>
<sequence length="135" mass="15269">MLPTPQRTYAFKSQWHPLINYTRKGKGTRWVCIPTGLTLTIACLLHALFCQERYLTVSMTVALLLGSVILQHAVGFDRALGGNQSEATLERLLVSYAVIPCIGLIAVFLILLRYPLTRKRTLEIRRALECRREAV</sequence>
<dbReference type="Proteomes" id="UP000617628">
    <property type="component" value="Unassembled WGS sequence"/>
</dbReference>
<evidence type="ECO:0000313" key="2">
    <source>
        <dbReference type="EMBL" id="MBK1877276.1"/>
    </source>
</evidence>
<evidence type="ECO:0000256" key="1">
    <source>
        <dbReference type="SAM" id="Phobius"/>
    </source>
</evidence>
<comment type="caution">
    <text evidence="2">The sequence shown here is derived from an EMBL/GenBank/DDBJ whole genome shotgun (WGS) entry which is preliminary data.</text>
</comment>
<evidence type="ECO:0000313" key="3">
    <source>
        <dbReference type="Proteomes" id="UP000617628"/>
    </source>
</evidence>
<gene>
    <name evidence="2" type="ORF">JIN87_10375</name>
</gene>